<feature type="binding site" evidence="4">
    <location>
        <position position="139"/>
    </location>
    <ligand>
        <name>molybdate</name>
        <dbReference type="ChEBI" id="CHEBI:36264"/>
    </ligand>
</feature>
<accession>L1MLH7</accession>
<organism evidence="5 6">
    <name type="scientific">Corynebacterium durum F0235</name>
    <dbReference type="NCBI Taxonomy" id="1035195"/>
    <lineage>
        <taxon>Bacteria</taxon>
        <taxon>Bacillati</taxon>
        <taxon>Actinomycetota</taxon>
        <taxon>Actinomycetes</taxon>
        <taxon>Mycobacteriales</taxon>
        <taxon>Corynebacteriaceae</taxon>
        <taxon>Corynebacterium</taxon>
    </lineage>
</organism>
<dbReference type="Proteomes" id="UP000010445">
    <property type="component" value="Unassembled WGS sequence"/>
</dbReference>
<keyword evidence="2 4" id="KW-0479">Metal-binding</keyword>
<reference evidence="5 6" key="1">
    <citation type="submission" date="2012-05" db="EMBL/GenBank/DDBJ databases">
        <authorList>
            <person name="Weinstock G."/>
            <person name="Sodergren E."/>
            <person name="Lobos E.A."/>
            <person name="Fulton L."/>
            <person name="Fulton R."/>
            <person name="Courtney L."/>
            <person name="Fronick C."/>
            <person name="O'Laughlin M."/>
            <person name="Godfrey J."/>
            <person name="Wilson R.M."/>
            <person name="Miner T."/>
            <person name="Farmer C."/>
            <person name="Delehaunty K."/>
            <person name="Cordes M."/>
            <person name="Minx P."/>
            <person name="Tomlinson C."/>
            <person name="Chen J."/>
            <person name="Wollam A."/>
            <person name="Pepin K.H."/>
            <person name="Bhonagiri V."/>
            <person name="Zhang X."/>
            <person name="Suruliraj S."/>
            <person name="Warren W."/>
            <person name="Mitreva M."/>
            <person name="Mardis E.R."/>
            <person name="Wilson R.K."/>
        </authorList>
    </citation>
    <scope>NUCLEOTIDE SEQUENCE [LARGE SCALE GENOMIC DNA]</scope>
    <source>
        <strain evidence="5 6">F0235</strain>
    </source>
</reference>
<dbReference type="EMBL" id="AMEM01000007">
    <property type="protein sequence ID" value="EKX92097.1"/>
    <property type="molecule type" value="Genomic_DNA"/>
</dbReference>
<dbReference type="STRING" id="1035195.HMPREF9997_00382"/>
<evidence type="ECO:0000256" key="2">
    <source>
        <dbReference type="ARBA" id="ARBA00022723"/>
    </source>
</evidence>
<comment type="caution">
    <text evidence="5">The sequence shown here is derived from an EMBL/GenBank/DDBJ whole genome shotgun (WGS) entry which is preliminary data.</text>
</comment>
<sequence length="222" mass="23197">MKLTVLGAASTRVVNDDLSKLAADLTPSQTLEYVNGGSSSLVQQLADGAPGDLFISADQKNMDKAIKAGSVKDPKVVATNSMVMVVPADNPAGITGVNDTLKNAKVVLCESHVPCGDISQSLMKDNNIELNPVSLEQSVSDVLGKVTSGEADAGWVYRTDAVAAGDAVKVIEIPHADKHPNNLVAAVTTTSGHQAEATQLLNLLASKEMAPVWEKHSFTPVQ</sequence>
<dbReference type="eggNOG" id="COG0725">
    <property type="taxonomic scope" value="Bacteria"/>
</dbReference>
<dbReference type="InterPro" id="IPR005950">
    <property type="entry name" value="ModA"/>
</dbReference>
<name>L1MLH7_9CORY</name>
<keyword evidence="4" id="KW-0500">Molybdenum</keyword>
<dbReference type="PIRSF" id="PIRSF004846">
    <property type="entry name" value="ModA"/>
    <property type="match status" value="1"/>
</dbReference>
<comment type="similarity">
    <text evidence="1">Belongs to the bacterial solute-binding protein ModA family.</text>
</comment>
<dbReference type="NCBIfam" id="TIGR01256">
    <property type="entry name" value="modA"/>
    <property type="match status" value="1"/>
</dbReference>
<keyword evidence="6" id="KW-1185">Reference proteome</keyword>
<dbReference type="GO" id="GO:0046872">
    <property type="term" value="F:metal ion binding"/>
    <property type="evidence" value="ECO:0007669"/>
    <property type="project" value="UniProtKB-KW"/>
</dbReference>
<keyword evidence="3" id="KW-0732">Signal</keyword>
<evidence type="ECO:0000256" key="3">
    <source>
        <dbReference type="ARBA" id="ARBA00022729"/>
    </source>
</evidence>
<dbReference type="AlphaFoldDB" id="L1MLH7"/>
<dbReference type="HOGENOM" id="CLU_065520_0_1_11"/>
<proteinExistence type="inferred from homology"/>
<dbReference type="GO" id="GO:0030973">
    <property type="term" value="F:molybdate ion binding"/>
    <property type="evidence" value="ECO:0007669"/>
    <property type="project" value="TreeGrafter"/>
</dbReference>
<dbReference type="InterPro" id="IPR050682">
    <property type="entry name" value="ModA/WtpA"/>
</dbReference>
<evidence type="ECO:0000313" key="6">
    <source>
        <dbReference type="Proteomes" id="UP000010445"/>
    </source>
</evidence>
<evidence type="ECO:0000256" key="4">
    <source>
        <dbReference type="PIRSR" id="PIRSR004846-1"/>
    </source>
</evidence>
<dbReference type="GO" id="GO:0015689">
    <property type="term" value="P:molybdate ion transport"/>
    <property type="evidence" value="ECO:0007669"/>
    <property type="project" value="InterPro"/>
</dbReference>
<gene>
    <name evidence="5" type="ORF">HMPREF9997_00382</name>
</gene>
<dbReference type="SUPFAM" id="SSF53850">
    <property type="entry name" value="Periplasmic binding protein-like II"/>
    <property type="match status" value="1"/>
</dbReference>
<dbReference type="Gene3D" id="3.40.190.10">
    <property type="entry name" value="Periplasmic binding protein-like II"/>
    <property type="match status" value="2"/>
</dbReference>
<dbReference type="PANTHER" id="PTHR30632:SF0">
    <property type="entry name" value="SULFATE-BINDING PROTEIN"/>
    <property type="match status" value="1"/>
</dbReference>
<feature type="binding site" evidence="4">
    <location>
        <position position="157"/>
    </location>
    <ligand>
        <name>molybdate</name>
        <dbReference type="ChEBI" id="CHEBI:36264"/>
    </ligand>
</feature>
<protein>
    <submittedName>
        <fullName evidence="5">Molybdate ABC transporter, periplasmic molybdate-binding protein</fullName>
    </submittedName>
</protein>
<dbReference type="Pfam" id="PF13531">
    <property type="entry name" value="SBP_bac_11"/>
    <property type="match status" value="1"/>
</dbReference>
<evidence type="ECO:0000313" key="5">
    <source>
        <dbReference type="EMBL" id="EKX92097.1"/>
    </source>
</evidence>
<feature type="binding site" evidence="4">
    <location>
        <position position="38"/>
    </location>
    <ligand>
        <name>molybdate</name>
        <dbReference type="ChEBI" id="CHEBI:36264"/>
    </ligand>
</feature>
<feature type="binding site" evidence="4">
    <location>
        <position position="10"/>
    </location>
    <ligand>
        <name>molybdate</name>
        <dbReference type="ChEBI" id="CHEBI:36264"/>
    </ligand>
</feature>
<evidence type="ECO:0000256" key="1">
    <source>
        <dbReference type="ARBA" id="ARBA00009175"/>
    </source>
</evidence>
<dbReference type="PANTHER" id="PTHR30632">
    <property type="entry name" value="MOLYBDATE-BINDING PERIPLASMIC PROTEIN"/>
    <property type="match status" value="1"/>
</dbReference>
<dbReference type="PATRIC" id="fig|1035195.3.peg.350"/>